<gene>
    <name evidence="2" type="ORF">HIM_07543</name>
</gene>
<feature type="region of interest" description="Disordered" evidence="1">
    <location>
        <begin position="352"/>
        <end position="372"/>
    </location>
</feature>
<evidence type="ECO:0008006" key="4">
    <source>
        <dbReference type="Google" id="ProtNLM"/>
    </source>
</evidence>
<reference evidence="2 3" key="1">
    <citation type="journal article" date="2014" name="Genome Biol. Evol.">
        <title>Comparative genomics and transcriptomics analyses reveal divergent lifestyle features of nematode endoparasitic fungus Hirsutella minnesotensis.</title>
        <authorList>
            <person name="Lai Y."/>
            <person name="Liu K."/>
            <person name="Zhang X."/>
            <person name="Zhang X."/>
            <person name="Li K."/>
            <person name="Wang N."/>
            <person name="Shu C."/>
            <person name="Wu Y."/>
            <person name="Wang C."/>
            <person name="Bushley K.E."/>
            <person name="Xiang M."/>
            <person name="Liu X."/>
        </authorList>
    </citation>
    <scope>NUCLEOTIDE SEQUENCE [LARGE SCALE GENOMIC DNA]</scope>
    <source>
        <strain evidence="2 3">3608</strain>
    </source>
</reference>
<dbReference type="AlphaFoldDB" id="A0A0F7ZHN9"/>
<keyword evidence="3" id="KW-1185">Reference proteome</keyword>
<evidence type="ECO:0000256" key="1">
    <source>
        <dbReference type="SAM" id="MobiDB-lite"/>
    </source>
</evidence>
<proteinExistence type="predicted"/>
<feature type="compositionally biased region" description="Basic and acidic residues" evidence="1">
    <location>
        <begin position="199"/>
        <end position="212"/>
    </location>
</feature>
<feature type="compositionally biased region" description="Polar residues" evidence="1">
    <location>
        <begin position="213"/>
        <end position="231"/>
    </location>
</feature>
<dbReference type="EMBL" id="KQ030539">
    <property type="protein sequence ID" value="KJZ72971.1"/>
    <property type="molecule type" value="Genomic_DNA"/>
</dbReference>
<dbReference type="Proteomes" id="UP000054481">
    <property type="component" value="Unassembled WGS sequence"/>
</dbReference>
<organism evidence="2 3">
    <name type="scientific">Hirsutella minnesotensis 3608</name>
    <dbReference type="NCBI Taxonomy" id="1043627"/>
    <lineage>
        <taxon>Eukaryota</taxon>
        <taxon>Fungi</taxon>
        <taxon>Dikarya</taxon>
        <taxon>Ascomycota</taxon>
        <taxon>Pezizomycotina</taxon>
        <taxon>Sordariomycetes</taxon>
        <taxon>Hypocreomycetidae</taxon>
        <taxon>Hypocreales</taxon>
        <taxon>Ophiocordycipitaceae</taxon>
        <taxon>Hirsutella</taxon>
    </lineage>
</organism>
<evidence type="ECO:0000313" key="2">
    <source>
        <dbReference type="EMBL" id="KJZ72971.1"/>
    </source>
</evidence>
<evidence type="ECO:0000313" key="3">
    <source>
        <dbReference type="Proteomes" id="UP000054481"/>
    </source>
</evidence>
<feature type="compositionally biased region" description="Polar residues" evidence="1">
    <location>
        <begin position="384"/>
        <end position="394"/>
    </location>
</feature>
<name>A0A0F7ZHN9_9HYPO</name>
<accession>A0A0F7ZHN9</accession>
<feature type="region of interest" description="Disordered" evidence="1">
    <location>
        <begin position="121"/>
        <end position="141"/>
    </location>
</feature>
<dbReference type="OrthoDB" id="10252171at2759"/>
<protein>
    <recommendedName>
        <fullName evidence="4">PAS domain-containing protein</fullName>
    </recommendedName>
</protein>
<feature type="region of interest" description="Disordered" evidence="1">
    <location>
        <begin position="153"/>
        <end position="231"/>
    </location>
</feature>
<sequence>MSKNAITVEALFTVRDAALATPGLVPQAGVPASPSFSEDLSRFPSESLHSFSFAHQSEEFLHNRQSVLKRSMDFMKDRRGWSLTSSQAGLASAQARVTGDVDAQNVLELLAQAQLIGAGNLPNPDPSMAPGPLTGPAGFTNDNIFEQQFAPRISSRDLPSPELVSPGVALPSKSPQLRYQETGKPLQVKAVKPPPGKPDSQDSSRTPTDESRTTAATSPPASRPTSLKRTMTDTLGITAQDKLIDTISQPFLAGQPMHEDPVLSPTSAHPPSKKFPSALGSAVHGHTNRWVPAAQAIFTTEAKPPWTIIAANDLACLVFGVTKAEVRKMGILEVVQEERRAWLERKLLCNDDDAEDEKSESGKPRTPAVSAASTLLGGRSGITAQLLSKPNSRAQPPKYSPRRAQTVHSGDPSPPKTRETQRGHWLGEFVGQGEANWSDMGARRDS</sequence>
<feature type="region of interest" description="Disordered" evidence="1">
    <location>
        <begin position="384"/>
        <end position="446"/>
    </location>
</feature>
<feature type="region of interest" description="Disordered" evidence="1">
    <location>
        <begin position="253"/>
        <end position="274"/>
    </location>
</feature>